<comment type="function">
    <text evidence="5">Required for box C/D snoRNAs accumulation involved in snoRNA processing, snoRNA transport to the nucleolus and ribosome biogenesis.</text>
</comment>
<reference evidence="10" key="1">
    <citation type="journal article" date="2014" name="Nucleic Acids Res.">
        <title>The evolutionary dynamics of variant antigen genes in Babesia reveal a history of genomic innovation underlying host-parasite interaction.</title>
        <authorList>
            <person name="Jackson A.P."/>
            <person name="Otto T.D."/>
            <person name="Darby A."/>
            <person name="Ramaprasad A."/>
            <person name="Xia D."/>
            <person name="Echaide I.E."/>
            <person name="Farber M."/>
            <person name="Gahlot S."/>
            <person name="Gamble J."/>
            <person name="Gupta D."/>
            <person name="Gupta Y."/>
            <person name="Jackson L."/>
            <person name="Malandrin L."/>
            <person name="Malas T.B."/>
            <person name="Moussa E."/>
            <person name="Nair M."/>
            <person name="Reid A.J."/>
            <person name="Sanders M."/>
            <person name="Sharma J."/>
            <person name="Tracey A."/>
            <person name="Quail M.A."/>
            <person name="Weir W."/>
            <person name="Wastling J.M."/>
            <person name="Hall N."/>
            <person name="Willadsen P."/>
            <person name="Lingelbach K."/>
            <person name="Shiels B."/>
            <person name="Tait A."/>
            <person name="Berriman M."/>
            <person name="Allred D.R."/>
            <person name="Pain A."/>
        </authorList>
    </citation>
    <scope>NUCLEOTIDE SEQUENCE [LARGE SCALE GENOMIC DNA]</scope>
    <source>
        <strain evidence="10">Bond</strain>
    </source>
</reference>
<dbReference type="STRING" id="5866.A0A061DDP3"/>
<dbReference type="InterPro" id="IPR051639">
    <property type="entry name" value="BCD1"/>
</dbReference>
<dbReference type="SUPFAM" id="SSF144232">
    <property type="entry name" value="HIT/MYND zinc finger-like"/>
    <property type="match status" value="1"/>
</dbReference>
<dbReference type="GeneID" id="24566125"/>
<dbReference type="GO" id="GO:0000463">
    <property type="term" value="P:maturation of LSU-rRNA from tricistronic rRNA transcript (SSU-rRNA, 5.8S rRNA, LSU-rRNA)"/>
    <property type="evidence" value="ECO:0007669"/>
    <property type="project" value="TreeGrafter"/>
</dbReference>
<evidence type="ECO:0000256" key="7">
    <source>
        <dbReference type="PROSITE-ProRule" id="PRU00453"/>
    </source>
</evidence>
<evidence type="ECO:0000256" key="2">
    <source>
        <dbReference type="ARBA" id="ARBA00022723"/>
    </source>
</evidence>
<comment type="similarity">
    <text evidence="6">Belongs to the BCD1 family.</text>
</comment>
<keyword evidence="2" id="KW-0479">Metal-binding</keyword>
<gene>
    <name evidence="9" type="ORF">BBBOND_0400760</name>
</gene>
<dbReference type="RefSeq" id="XP_012769770.1">
    <property type="nucleotide sequence ID" value="XM_012914316.1"/>
</dbReference>
<name>A0A061DDP3_BABBI</name>
<organism evidence="9 10">
    <name type="scientific">Babesia bigemina</name>
    <dbReference type="NCBI Taxonomy" id="5866"/>
    <lineage>
        <taxon>Eukaryota</taxon>
        <taxon>Sar</taxon>
        <taxon>Alveolata</taxon>
        <taxon>Apicomplexa</taxon>
        <taxon>Aconoidasida</taxon>
        <taxon>Piroplasmida</taxon>
        <taxon>Babesiidae</taxon>
        <taxon>Babesia</taxon>
    </lineage>
</organism>
<keyword evidence="4" id="KW-0862">Zinc</keyword>
<evidence type="ECO:0000256" key="3">
    <source>
        <dbReference type="ARBA" id="ARBA00022771"/>
    </source>
</evidence>
<dbReference type="EMBL" id="LK391710">
    <property type="protein sequence ID" value="CDR97584.1"/>
    <property type="molecule type" value="Genomic_DNA"/>
</dbReference>
<dbReference type="Pfam" id="PF25790">
    <property type="entry name" value="BCD1"/>
    <property type="match status" value="1"/>
</dbReference>
<evidence type="ECO:0000313" key="9">
    <source>
        <dbReference type="EMBL" id="CDR97584.1"/>
    </source>
</evidence>
<dbReference type="Pfam" id="PF04438">
    <property type="entry name" value="zf-HIT"/>
    <property type="match status" value="1"/>
</dbReference>
<dbReference type="CDD" id="cd23023">
    <property type="entry name" value="zf-HIT_BCD1"/>
    <property type="match status" value="1"/>
</dbReference>
<evidence type="ECO:0000259" key="8">
    <source>
        <dbReference type="PROSITE" id="PS51083"/>
    </source>
</evidence>
<evidence type="ECO:0000256" key="1">
    <source>
        <dbReference type="ARBA" id="ARBA00022553"/>
    </source>
</evidence>
<keyword evidence="3 7" id="KW-0863">Zinc-finger</keyword>
<sequence length="264" mass="30649">MTTGHDASCCICGEAAKYRCPACLKQTCCLKCVAAHKERYECSGRPQPSYVPIQEMTDQTLSNDVSLLDRISRVIESTSRAFVQRQIDAHVKASKRIKTAALRKCCDDRGIILQLCPSHLSRHLRNYTCLRKGNMYWTVEWYFAKPDILLFERRVSEKCTIAKALERVLMRVAGKRNTANLLREYLDIHNVVILIRDIGEINNKSRYFMCDTHFTLRESIEKTRILEFPRIDVVLKRDLHLYKIVERRSQTSPEDGKIVEEPHE</sequence>
<proteinExistence type="inferred from homology"/>
<dbReference type="Proteomes" id="UP000033188">
    <property type="component" value="Chromosome 4"/>
</dbReference>
<dbReference type="PROSITE" id="PS51083">
    <property type="entry name" value="ZF_HIT"/>
    <property type="match status" value="1"/>
</dbReference>
<dbReference type="InterPro" id="IPR007529">
    <property type="entry name" value="Znf_HIT"/>
</dbReference>
<evidence type="ECO:0000313" key="10">
    <source>
        <dbReference type="Proteomes" id="UP000033188"/>
    </source>
</evidence>
<dbReference type="PANTHER" id="PTHR13483:SF3">
    <property type="entry name" value="BOX C_D SNORNA PROTEIN 1"/>
    <property type="match status" value="1"/>
</dbReference>
<protein>
    <recommendedName>
        <fullName evidence="8">HIT-type domain-containing protein</fullName>
    </recommendedName>
</protein>
<dbReference type="GO" id="GO:0048254">
    <property type="term" value="P:snoRNA localization"/>
    <property type="evidence" value="ECO:0007669"/>
    <property type="project" value="TreeGrafter"/>
</dbReference>
<keyword evidence="10" id="KW-1185">Reference proteome</keyword>
<dbReference type="GO" id="GO:0008270">
    <property type="term" value="F:zinc ion binding"/>
    <property type="evidence" value="ECO:0007669"/>
    <property type="project" value="UniProtKB-UniRule"/>
</dbReference>
<dbReference type="PANTHER" id="PTHR13483">
    <property type="entry name" value="BOX C_D SNORNA PROTEIN 1-RELATED"/>
    <property type="match status" value="1"/>
</dbReference>
<keyword evidence="1" id="KW-0597">Phosphoprotein</keyword>
<evidence type="ECO:0000256" key="5">
    <source>
        <dbReference type="ARBA" id="ARBA00049598"/>
    </source>
</evidence>
<accession>A0A061DDP3</accession>
<dbReference type="GO" id="GO:0005634">
    <property type="term" value="C:nucleus"/>
    <property type="evidence" value="ECO:0007669"/>
    <property type="project" value="TreeGrafter"/>
</dbReference>
<dbReference type="KEGG" id="bbig:BBBOND_0400760"/>
<dbReference type="GO" id="GO:0070761">
    <property type="term" value="C:pre-snoRNP complex"/>
    <property type="evidence" value="ECO:0007669"/>
    <property type="project" value="TreeGrafter"/>
</dbReference>
<dbReference type="OMA" id="SKINEYP"/>
<evidence type="ECO:0000256" key="6">
    <source>
        <dbReference type="ARBA" id="ARBA00049654"/>
    </source>
</evidence>
<dbReference type="AlphaFoldDB" id="A0A061DDP3"/>
<dbReference type="GO" id="GO:0000492">
    <property type="term" value="P:box C/D snoRNP assembly"/>
    <property type="evidence" value="ECO:0007669"/>
    <property type="project" value="TreeGrafter"/>
</dbReference>
<dbReference type="VEuPathDB" id="PiroplasmaDB:BBBOND_0400760"/>
<evidence type="ECO:0000256" key="4">
    <source>
        <dbReference type="ARBA" id="ARBA00022833"/>
    </source>
</evidence>
<feature type="domain" description="HIT-type" evidence="8">
    <location>
        <begin position="9"/>
        <end position="42"/>
    </location>
</feature>
<dbReference type="OrthoDB" id="366141at2759"/>
<dbReference type="InterPro" id="IPR057721">
    <property type="entry name" value="BCD1_alpha/beta"/>
</dbReference>